<feature type="signal peptide" evidence="1">
    <location>
        <begin position="1"/>
        <end position="29"/>
    </location>
</feature>
<dbReference type="EMBL" id="QTKU01000002">
    <property type="protein sequence ID" value="MBS8260897.1"/>
    <property type="molecule type" value="Genomic_DNA"/>
</dbReference>
<reference evidence="2" key="1">
    <citation type="submission" date="2018-08" db="EMBL/GenBank/DDBJ databases">
        <authorList>
            <person name="Jin W."/>
            <person name="Wang H."/>
            <person name="Yang Y."/>
            <person name="Li M."/>
            <person name="Liu J."/>
        </authorList>
    </citation>
    <scope>NUCLEOTIDE SEQUENCE</scope>
    <source>
        <strain evidence="2">AESS21</strain>
    </source>
</reference>
<organism evidence="2 3">
    <name type="scientific">Roseibium polysiphoniae</name>
    <dbReference type="NCBI Taxonomy" id="2571221"/>
    <lineage>
        <taxon>Bacteria</taxon>
        <taxon>Pseudomonadati</taxon>
        <taxon>Pseudomonadota</taxon>
        <taxon>Alphaproteobacteria</taxon>
        <taxon>Hyphomicrobiales</taxon>
        <taxon>Stappiaceae</taxon>
        <taxon>Roseibium</taxon>
    </lineage>
</organism>
<reference evidence="2" key="2">
    <citation type="journal article" date="2021" name="Microorganisms">
        <title>Bacterial Dimethylsulfoniopropionate Biosynthesis in the East China Sea.</title>
        <authorList>
            <person name="Liu J."/>
            <person name="Zhang Y."/>
            <person name="Liu J."/>
            <person name="Zhong H."/>
            <person name="Williams B.T."/>
            <person name="Zheng Y."/>
            <person name="Curson A.R.J."/>
            <person name="Sun C."/>
            <person name="Sun H."/>
            <person name="Song D."/>
            <person name="Wagner Mackenzie B."/>
            <person name="Bermejo Martinez A."/>
            <person name="Todd J.D."/>
            <person name="Zhang X.H."/>
        </authorList>
    </citation>
    <scope>NUCLEOTIDE SEQUENCE</scope>
    <source>
        <strain evidence="2">AESS21</strain>
    </source>
</reference>
<dbReference type="AlphaFoldDB" id="A0A944CE44"/>
<feature type="chain" id="PRO_5036806938" evidence="1">
    <location>
        <begin position="30"/>
        <end position="127"/>
    </location>
</feature>
<dbReference type="RefSeq" id="WP_213216344.1">
    <property type="nucleotide sequence ID" value="NZ_QTKU01000002.1"/>
</dbReference>
<evidence type="ECO:0000313" key="2">
    <source>
        <dbReference type="EMBL" id="MBS8260897.1"/>
    </source>
</evidence>
<dbReference type="Proteomes" id="UP000705379">
    <property type="component" value="Unassembled WGS sequence"/>
</dbReference>
<evidence type="ECO:0000313" key="3">
    <source>
        <dbReference type="Proteomes" id="UP000705379"/>
    </source>
</evidence>
<evidence type="ECO:0000256" key="1">
    <source>
        <dbReference type="SAM" id="SignalP"/>
    </source>
</evidence>
<name>A0A944CE44_9HYPH</name>
<keyword evidence="1" id="KW-0732">Signal</keyword>
<accession>A0A944CE44</accession>
<sequence>MTRFTNNLRRFGLPAIAAFTFVTASPAQAVDLPFSADCRQFSAIPVAAPNTGILFRKNPNSAATRAATATVFAITAAENIEIPTGGASCFFQVLGNDSYCFLARGSDQIVNLNAVAGNNHLGAPACQ</sequence>
<gene>
    <name evidence="2" type="ORF">DYI23_11750</name>
</gene>
<protein>
    <submittedName>
        <fullName evidence="2">Uncharacterized protein</fullName>
    </submittedName>
</protein>
<comment type="caution">
    <text evidence="2">The sequence shown here is derived from an EMBL/GenBank/DDBJ whole genome shotgun (WGS) entry which is preliminary data.</text>
</comment>
<proteinExistence type="predicted"/>